<dbReference type="InterPro" id="IPR017853">
    <property type="entry name" value="GH"/>
</dbReference>
<feature type="domain" description="Chitin-binding type-2" evidence="4">
    <location>
        <begin position="295"/>
        <end position="359"/>
    </location>
</feature>
<feature type="compositionally biased region" description="Low complexity" evidence="3">
    <location>
        <begin position="1254"/>
        <end position="1288"/>
    </location>
</feature>
<feature type="compositionally biased region" description="Basic residues" evidence="3">
    <location>
        <begin position="1328"/>
        <end position="1343"/>
    </location>
</feature>
<feature type="compositionally biased region" description="Low complexity" evidence="3">
    <location>
        <begin position="1039"/>
        <end position="1058"/>
    </location>
</feature>
<accession>T1KVX2</accession>
<feature type="compositionally biased region" description="Low complexity" evidence="3">
    <location>
        <begin position="984"/>
        <end position="1000"/>
    </location>
</feature>
<feature type="region of interest" description="Disordered" evidence="3">
    <location>
        <begin position="877"/>
        <end position="1004"/>
    </location>
</feature>
<feature type="domain" description="Chitin-binding type-2" evidence="4">
    <location>
        <begin position="370"/>
        <end position="430"/>
    </location>
</feature>
<evidence type="ECO:0000259" key="4">
    <source>
        <dbReference type="PROSITE" id="PS50940"/>
    </source>
</evidence>
<dbReference type="Gene3D" id="3.20.20.80">
    <property type="entry name" value="Glycosidases"/>
    <property type="match status" value="1"/>
</dbReference>
<feature type="compositionally biased region" description="Low complexity" evidence="3">
    <location>
        <begin position="1418"/>
        <end position="1431"/>
    </location>
</feature>
<dbReference type="SMART" id="SM00636">
    <property type="entry name" value="Glyco_18"/>
    <property type="match status" value="1"/>
</dbReference>
<dbReference type="GO" id="GO:0004568">
    <property type="term" value="F:chitinase activity"/>
    <property type="evidence" value="ECO:0007669"/>
    <property type="project" value="TreeGrafter"/>
</dbReference>
<dbReference type="InterPro" id="IPR050314">
    <property type="entry name" value="Glycosyl_Hydrlase_18"/>
</dbReference>
<dbReference type="EMBL" id="CAEY01000615">
    <property type="status" value="NOT_ANNOTATED_CDS"/>
    <property type="molecule type" value="Genomic_DNA"/>
</dbReference>
<comment type="similarity">
    <text evidence="1">Belongs to the glycosyl hydrolase 18 family. Chitinase class II subfamily.</text>
</comment>
<evidence type="ECO:0000256" key="3">
    <source>
        <dbReference type="SAM" id="MobiDB-lite"/>
    </source>
</evidence>
<dbReference type="InterPro" id="IPR011583">
    <property type="entry name" value="Chitinase_II/V-like_cat"/>
</dbReference>
<reference evidence="7" key="1">
    <citation type="submission" date="2011-08" db="EMBL/GenBank/DDBJ databases">
        <authorList>
            <person name="Rombauts S."/>
        </authorList>
    </citation>
    <scope>NUCLEOTIDE SEQUENCE</scope>
    <source>
        <strain evidence="7">London</strain>
    </source>
</reference>
<dbReference type="PROSITE" id="PS51910">
    <property type="entry name" value="GH18_2"/>
    <property type="match status" value="1"/>
</dbReference>
<feature type="region of interest" description="Disordered" evidence="3">
    <location>
        <begin position="1324"/>
        <end position="1383"/>
    </location>
</feature>
<dbReference type="GO" id="GO:0008061">
    <property type="term" value="F:chitin binding"/>
    <property type="evidence" value="ECO:0007669"/>
    <property type="project" value="UniProtKB-KW"/>
</dbReference>
<evidence type="ECO:0008006" key="8">
    <source>
        <dbReference type="Google" id="ProtNLM"/>
    </source>
</evidence>
<dbReference type="InterPro" id="IPR002557">
    <property type="entry name" value="Chitin-bd_dom"/>
</dbReference>
<feature type="region of interest" description="Disordered" evidence="3">
    <location>
        <begin position="1251"/>
        <end position="1289"/>
    </location>
</feature>
<evidence type="ECO:0000259" key="5">
    <source>
        <dbReference type="PROSITE" id="PS51910"/>
    </source>
</evidence>
<dbReference type="GO" id="GO:0006032">
    <property type="term" value="P:chitin catabolic process"/>
    <property type="evidence" value="ECO:0007669"/>
    <property type="project" value="TreeGrafter"/>
</dbReference>
<dbReference type="InterPro" id="IPR001223">
    <property type="entry name" value="Glyco_hydro18_cat"/>
</dbReference>
<feature type="compositionally biased region" description="Basic residues" evidence="3">
    <location>
        <begin position="935"/>
        <end position="944"/>
    </location>
</feature>
<feature type="domain" description="GH18" evidence="5">
    <location>
        <begin position="1"/>
        <end position="242"/>
    </location>
</feature>
<protein>
    <recommendedName>
        <fullName evidence="8">Chitinase</fullName>
    </recommendedName>
</protein>
<dbReference type="PANTHER" id="PTHR11177:SF235">
    <property type="entry name" value="CHITINASE-LIKE PROTEIN IDGF1-RELATED"/>
    <property type="match status" value="1"/>
</dbReference>
<dbReference type="InterPro" id="IPR029070">
    <property type="entry name" value="Chitinase_insertion_sf"/>
</dbReference>
<dbReference type="PANTHER" id="PTHR11177">
    <property type="entry name" value="CHITINASE"/>
    <property type="match status" value="1"/>
</dbReference>
<feature type="compositionally biased region" description="Polar residues" evidence="3">
    <location>
        <begin position="1364"/>
        <end position="1375"/>
    </location>
</feature>
<feature type="region of interest" description="Disordered" evidence="3">
    <location>
        <begin position="1039"/>
        <end position="1060"/>
    </location>
</feature>
<feature type="compositionally biased region" description="Low complexity" evidence="3">
    <location>
        <begin position="945"/>
        <end position="976"/>
    </location>
</feature>
<keyword evidence="7" id="KW-1185">Reference proteome</keyword>
<dbReference type="SMART" id="SM00494">
    <property type="entry name" value="ChtBD2"/>
    <property type="match status" value="3"/>
</dbReference>
<dbReference type="EMBL" id="CAEY01000616">
    <property type="status" value="NOT_ANNOTATED_CDS"/>
    <property type="molecule type" value="Genomic_DNA"/>
</dbReference>
<organism evidence="6 7">
    <name type="scientific">Tetranychus urticae</name>
    <name type="common">Two-spotted spider mite</name>
    <dbReference type="NCBI Taxonomy" id="32264"/>
    <lineage>
        <taxon>Eukaryota</taxon>
        <taxon>Metazoa</taxon>
        <taxon>Ecdysozoa</taxon>
        <taxon>Arthropoda</taxon>
        <taxon>Chelicerata</taxon>
        <taxon>Arachnida</taxon>
        <taxon>Acari</taxon>
        <taxon>Acariformes</taxon>
        <taxon>Trombidiformes</taxon>
        <taxon>Prostigmata</taxon>
        <taxon>Eleutherengona</taxon>
        <taxon>Raphignathae</taxon>
        <taxon>Tetranychoidea</taxon>
        <taxon>Tetranychidae</taxon>
        <taxon>Tetranychus</taxon>
    </lineage>
</organism>
<dbReference type="Gene3D" id="3.10.50.10">
    <property type="match status" value="1"/>
</dbReference>
<dbReference type="HOGENOM" id="CLU_496610_0_0_1"/>
<dbReference type="Pfam" id="PF00704">
    <property type="entry name" value="Glyco_hydro_18"/>
    <property type="match status" value="1"/>
</dbReference>
<evidence type="ECO:0000313" key="7">
    <source>
        <dbReference type="Proteomes" id="UP000015104"/>
    </source>
</evidence>
<dbReference type="InterPro" id="IPR036508">
    <property type="entry name" value="Chitin-bd_dom_sf"/>
</dbReference>
<dbReference type="GO" id="GO:0005975">
    <property type="term" value="P:carbohydrate metabolic process"/>
    <property type="evidence" value="ECO:0007669"/>
    <property type="project" value="InterPro"/>
</dbReference>
<dbReference type="EnsemblMetazoa" id="tetur23g02160.1">
    <property type="protein sequence ID" value="tetur23g02160.1"/>
    <property type="gene ID" value="tetur23g02160"/>
</dbReference>
<dbReference type="STRING" id="32264.T1KVX2"/>
<reference evidence="6" key="2">
    <citation type="submission" date="2015-06" db="UniProtKB">
        <authorList>
            <consortium name="EnsemblMetazoa"/>
        </authorList>
    </citation>
    <scope>IDENTIFICATION</scope>
</reference>
<dbReference type="Proteomes" id="UP000015104">
    <property type="component" value="Unassembled WGS sequence"/>
</dbReference>
<evidence type="ECO:0000256" key="2">
    <source>
        <dbReference type="ARBA" id="ARBA00022669"/>
    </source>
</evidence>
<feature type="region of interest" description="Disordered" evidence="3">
    <location>
        <begin position="1412"/>
        <end position="1450"/>
    </location>
</feature>
<keyword evidence="2" id="KW-0147">Chitin-binding</keyword>
<dbReference type="SUPFAM" id="SSF51445">
    <property type="entry name" value="(Trans)glycosidases"/>
    <property type="match status" value="1"/>
</dbReference>
<feature type="domain" description="Chitin-binding type-2" evidence="4">
    <location>
        <begin position="1504"/>
        <end position="1565"/>
    </location>
</feature>
<proteinExistence type="inferred from homology"/>
<dbReference type="Gene3D" id="2.170.140.10">
    <property type="entry name" value="Chitin binding domain"/>
    <property type="match status" value="3"/>
</dbReference>
<dbReference type="GO" id="GO:0005576">
    <property type="term" value="C:extracellular region"/>
    <property type="evidence" value="ECO:0007669"/>
    <property type="project" value="InterPro"/>
</dbReference>
<dbReference type="PROSITE" id="PS50940">
    <property type="entry name" value="CHIT_BIND_II"/>
    <property type="match status" value="3"/>
</dbReference>
<evidence type="ECO:0000256" key="1">
    <source>
        <dbReference type="ARBA" id="ARBA00009121"/>
    </source>
</evidence>
<evidence type="ECO:0000313" key="6">
    <source>
        <dbReference type="EnsemblMetazoa" id="tetur23g02160.1"/>
    </source>
</evidence>
<dbReference type="Pfam" id="PF01607">
    <property type="entry name" value="CBM_14"/>
    <property type="match status" value="3"/>
</dbReference>
<dbReference type="SUPFAM" id="SSF57625">
    <property type="entry name" value="Invertebrate chitin-binding proteins"/>
    <property type="match status" value="3"/>
</dbReference>
<sequence>MEIHLFFRDSKEVSTKRDSLLTIVHLLRTSFSQLSSGNSVKDRLITVTTSKYPRELTDNYDFGNLHKYIDFVSVPAYNYDSEGKSVKHPSRLHGISDMENMDSLVDLVLALGLPAEKLIMGAPAHGILYKLVNTSQTIPGSPAIAWNINEAIISHSKICAVRDNSNWTMIREKDLTAPYIYFKDKWIGFDDEISLKLKTKYSILRGLGGIALWSVNDDDPQGKCGYGPFPLLQAIKSVLVLPTDHINQPYSRLTFVKPNRDNFGMGTSFVDVVEKYGNVERIVEEDESSKDESNSLPCSESGYMRHPKDCSRFYRCVRYDDSSSDSSLVKFQYGCPQGLLFDDKYEICNWPSWSPPCNGSGEIMVVTKKTFSCPSYGYFQDPDNCEYFYYCSDFGKGHFQGYEFKCPFGLGFDEEKLLCNWKWLVRGCGTSEPDANSDGSANLDAILSNFPPSFLSSASESAEIHSRGEDLAASEDDDLLARSDDSDEIKYVNGATNGHGIPAEHRQFEPELPKSRRSFARALKEHVTEFVGNVGNKVKTLFGGSDVNADTYTQKPTDDTFYKSQGSGSYLAISGHKQSHYGVASPLASESSSIPVNRPQISNPNKIPTAAASETLPISKNGFIPIQPASSQFSPSYAEKQWANNLADSSKVVGHSGFSNVNNMQTSGSNNEYHYYSNPVDPSMEVPNFVKIVELPTSPSPLPSTTSSNIKFTTTKKPQVLIVPVPDSQPQPTNIDEFEKLASMYPNLFPQGLDFNRIITTKRPFGKPNSKDDVVYVVVDDKNKPIGGPIKPNGEGNQFYDESKISFDELLRNPELLSALATQQGFNYESLIGAGGLGQRISPSHPSGSQFAGNQLPGNWIKHEEVKPVNEIKFVPTVSQSKPKHNNRKPTVAPLTVTTAKPRSTTSTESSVNRRRTSTTTTTLPPVTQYEIKRTTKKPSKHSATRTTVSSTTTSTTTTTTTAAPTTISSTSTSTTTPPPTTNSPPSSTTVATPVTSPSSLSNGSLTTDDNFFLGAQSIPQALYESIQAVIAQHLSQSGVTTSTTTPSPTSSTGSTTVNYDGTTIDSLRVSNSPFSHQTLNNINSNNNNNNNQPPAYHSYYYQPPGSNETVVYGQGWPSYQPSWYQYAFPPSPIYPTGLNFTNPLGSPYYPLGSPYPVPMYPPHHMNYQPQPISGSSASGSAPSGSYFDLQYVTPSDVTASPIFKTSEYPVPSTLSPNLHDKYGLYDGYDYHVPNIHGGYEAPIGSFSTDYMRSSTSPTTSTTTTTTSTTTTTTTTTPAPQTTQKASTETATEYITERPFDILRNKGDAPQIQVYIVQGANGPQVKTKTVHPHPHPKPQHHHQKVNDSPNVKVYVIDESKEPGQSESIQDISKTDSPYGRPIGAEELDSVHEISDNNNYNYDNNNNNYYSFSYETKPRSTTPTYPSYQTSTVKPSAEDNGASSPSAGYNHYKDIEYEDDSSYSGDSYNTDNGHLPAAKVNSLQSLYNSNLYPGLRNFTDGSVPEAACTRPGLFQHPGDCNKFYECYWDKFINKFTLHLFECPVKLAFDSRIVGCSAPTDPTVCVQY</sequence>
<name>T1KVX2_TETUR</name>